<evidence type="ECO:0000259" key="1">
    <source>
        <dbReference type="Pfam" id="PF18922"/>
    </source>
</evidence>
<dbReference type="Pfam" id="PF18922">
    <property type="entry name" value="DUF5672"/>
    <property type="match status" value="1"/>
</dbReference>
<dbReference type="Proteomes" id="UP000019091">
    <property type="component" value="Chromosome"/>
</dbReference>
<feature type="domain" description="DUF5672" evidence="1">
    <location>
        <begin position="85"/>
        <end position="259"/>
    </location>
</feature>
<dbReference type="AlphaFoldDB" id="A0A4V7I9M5"/>
<dbReference type="KEGG" id="btre:F542_10000"/>
<accession>A0A4V7I9M5</accession>
<dbReference type="InterPro" id="IPR043729">
    <property type="entry name" value="DUF5672"/>
</dbReference>
<organism evidence="2 3">
    <name type="scientific">Bibersteinia trehalosi USDA-ARS-USMARC-188</name>
    <dbReference type="NCBI Taxonomy" id="1263829"/>
    <lineage>
        <taxon>Bacteria</taxon>
        <taxon>Pseudomonadati</taxon>
        <taxon>Pseudomonadota</taxon>
        <taxon>Gammaproteobacteria</taxon>
        <taxon>Pasteurellales</taxon>
        <taxon>Pasteurellaceae</taxon>
        <taxon>Bibersteinia</taxon>
    </lineage>
</organism>
<name>A0A4V7I9M5_BIBTR</name>
<gene>
    <name evidence="2" type="ORF">F542_10000</name>
</gene>
<proteinExistence type="predicted"/>
<reference evidence="2 3" key="1">
    <citation type="journal article" date="2014" name="Genome Announc.">
        <title>Complete Closed Genome Sequences of Three Bibersteinia trehalosi Nasopharyngeal Isolates from Cattle with Shipping Fever.</title>
        <authorList>
            <person name="Harhay G.P."/>
            <person name="McVey D.S."/>
            <person name="Koren S."/>
            <person name="Phillippy A.M."/>
            <person name="Bono J."/>
            <person name="Harhay D.M."/>
            <person name="Clawson M.L."/>
            <person name="Heaton M.P."/>
            <person name="Chitko-McKown C.G."/>
            <person name="Korlach J."/>
            <person name="Smith T.P."/>
        </authorList>
    </citation>
    <scope>NUCLEOTIDE SEQUENCE [LARGE SCALE GENOMIC DNA]</scope>
    <source>
        <strain evidence="2 3">USDA-ARS-USMARC-188</strain>
    </source>
</reference>
<dbReference type="EMBL" id="CP006954">
    <property type="protein sequence ID" value="AHG81718.1"/>
    <property type="molecule type" value="Genomic_DNA"/>
</dbReference>
<evidence type="ECO:0000313" key="2">
    <source>
        <dbReference type="EMBL" id="AHG81718.1"/>
    </source>
</evidence>
<protein>
    <recommendedName>
        <fullName evidence="1">DUF5672 domain-containing protein</fullName>
    </recommendedName>
</protein>
<sequence length="319" mass="37147">MVQMAQRGVEHKGANMLNSITIVAVTGMQAYAQNSVYAIQRSYLELQKQLPAKRLRCLLISPEKPEHFFDNIQHIACKPFSYLEYSLFMVYSLAQFIETSHVLIVQEDGWVLNGNNWRDEFFQYDYIGSPLMILVDEKGKTYRDAFWEKHKFDIPDGMIGHQNGGFSLRSKKLLEAARKYQLGFNVQPPEYIQSLPFEFKWTESTHQHYEDVYFLQRHKQLSELGFKFAPPHLAALFGFQHLMLQVLEKTNVMRILGCHFSSSLKITGLNQVTVLHHQFSSMEELIRNGRIFILVEQGMEVYIPSEVSFNGQSCYLKKR</sequence>
<evidence type="ECO:0000313" key="3">
    <source>
        <dbReference type="Proteomes" id="UP000019091"/>
    </source>
</evidence>